<dbReference type="KEGG" id="mcc:693822"/>
<dbReference type="GO" id="GO:0045162">
    <property type="term" value="P:clustering of voltage-gated sodium channels"/>
    <property type="evidence" value="ECO:0007669"/>
    <property type="project" value="InterPro"/>
</dbReference>
<keyword evidence="1" id="KW-0175">Coiled coil</keyword>
<evidence type="ECO:0000313" key="3">
    <source>
        <dbReference type="EMBL" id="AFH27478.1"/>
    </source>
</evidence>
<feature type="coiled-coil region" evidence="1">
    <location>
        <begin position="81"/>
        <end position="150"/>
    </location>
</feature>
<gene>
    <name evidence="3" type="primary">SCLT1</name>
</gene>
<keyword evidence="3" id="KW-0406">Ion transport</keyword>
<feature type="coiled-coil region" evidence="1">
    <location>
        <begin position="574"/>
        <end position="668"/>
    </location>
</feature>
<dbReference type="InterPro" id="IPR038911">
    <property type="entry name" value="SCLT1"/>
</dbReference>
<dbReference type="GeneID" id="693822"/>
<keyword evidence="3" id="KW-0813">Transport</keyword>
<keyword evidence="3" id="KW-0407">Ion channel</keyword>
<dbReference type="EMBL" id="JU470674">
    <property type="protein sequence ID" value="AFH27478.1"/>
    <property type="molecule type" value="mRNA"/>
</dbReference>
<accession>H9YUW2</accession>
<sequence>MATEIDFLREQNQRLNEDFRRYQMENFSKYSSVQKAVCQGEGDDTFENLVFDQSFLAPLITEYDKHLGELNGQLKYYQKQVGEMKLQLENVIKENERLHSELKDAVEKQLEAFPLGTEIGTDTYADDETVRNLQEQLQLANEEKTQAVELWQTVSQELDRLHKLYQEHMTEAQIHVFESQKQKDQLFDFQQLTQQLHVTNENMEVTNQQFLKTVTEQSVMIEQLRKKLRQAKLELRVAVAKVEELTNATEDLQGQMKKKEKDVVSAHGREEASDRRLQQLQSSIKQLEIRLCVTIQEANQLRTENTHLEKQTRELQAKCNELEKERYEAIVRARNSMQLLEEAHLQKSQALLEEKQKEEDIEKMKETVSRFVQDATIRTKKEVANTKKQCNIQISRLTEELSALQMECAEKQGQIERVIKEKKAVEEELEKIYREGRGNESDYRKLEEMHQRFLVSERSKDDLQIRLTRAENRIKQLEIDSSEEISRYQEMIQKIQNVLESERENCGLVSEQRLKLQQENKQLRKETESLRKIALEAQKKAKLKISTMEHEFSVKERGFEVQLREMEDSNRNSIVELRHLLETQQKAANRWKEETKKLTESAEIRINNLKSELSRQKLHTQELLSQLEMANEKVVENEKLILEHREKANRLQRRLSQAEERAASASQQLSVITVQRRKAASLMNLENI</sequence>
<dbReference type="OrthoDB" id="551053at2759"/>
<feature type="coiled-coil region" evidence="1">
    <location>
        <begin position="460"/>
        <end position="540"/>
    </location>
</feature>
<dbReference type="GO" id="GO:0034220">
    <property type="term" value="P:monoatomic ion transmembrane transport"/>
    <property type="evidence" value="ECO:0007669"/>
    <property type="project" value="UniProtKB-KW"/>
</dbReference>
<name>H9YUW2_MACMU</name>
<organism evidence="3">
    <name type="scientific">Macaca mulatta</name>
    <name type="common">Rhesus macaque</name>
    <dbReference type="NCBI Taxonomy" id="9544"/>
    <lineage>
        <taxon>Eukaryota</taxon>
        <taxon>Metazoa</taxon>
        <taxon>Chordata</taxon>
        <taxon>Craniata</taxon>
        <taxon>Vertebrata</taxon>
        <taxon>Euteleostomi</taxon>
        <taxon>Mammalia</taxon>
        <taxon>Eutheria</taxon>
        <taxon>Euarchontoglires</taxon>
        <taxon>Primates</taxon>
        <taxon>Haplorrhini</taxon>
        <taxon>Catarrhini</taxon>
        <taxon>Cercopithecidae</taxon>
        <taxon>Cercopithecinae</taxon>
        <taxon>Macaca</taxon>
    </lineage>
</organism>
<evidence type="ECO:0000256" key="1">
    <source>
        <dbReference type="SAM" id="Coils"/>
    </source>
</evidence>
<dbReference type="PANTHER" id="PTHR35970:SF1">
    <property type="entry name" value="SODIUM CHANNEL AND CLATHRIN LINKER 1"/>
    <property type="match status" value="1"/>
</dbReference>
<dbReference type="PANTHER" id="PTHR35970">
    <property type="entry name" value="SODIUM CHANNEL AND CLATHRIN LINKER 1"/>
    <property type="match status" value="1"/>
</dbReference>
<feature type="region of interest" description="Disordered" evidence="2">
    <location>
        <begin position="253"/>
        <end position="276"/>
    </location>
</feature>
<reference evidence="3" key="1">
    <citation type="journal article" date="2014" name="Biol. Direct">
        <title>A new rhesus macaque assembly and annotation for next-generation sequencing analyses.</title>
        <authorList>
            <person name="Zimin A.V."/>
            <person name="Cornish A.S."/>
            <person name="Maudhoo M.D."/>
            <person name="Gibbs R.M."/>
            <person name="Zhang X."/>
            <person name="Pandey S."/>
            <person name="Meehan D.T."/>
            <person name="Wipfler K."/>
            <person name="Bosinger S.E."/>
            <person name="Johnson Z.P."/>
            <person name="Tharp G.K."/>
            <person name="Marcais G."/>
            <person name="Roberts M."/>
            <person name="Ferguson B."/>
            <person name="Fox H.S."/>
            <person name="Treangen T."/>
            <person name="Salzberg S.L."/>
            <person name="Yorke J.A."/>
            <person name="Norgren R.B.Jr."/>
        </authorList>
    </citation>
    <scope>NUCLEOTIDE SEQUENCE</scope>
    <source>
        <tissue evidence="3">Thymus</tissue>
    </source>
</reference>
<dbReference type="CTD" id="132320"/>
<evidence type="ECO:0000256" key="2">
    <source>
        <dbReference type="SAM" id="MobiDB-lite"/>
    </source>
</evidence>
<dbReference type="AlphaFoldDB" id="H9YUW2"/>
<feature type="compositionally biased region" description="Basic and acidic residues" evidence="2">
    <location>
        <begin position="257"/>
        <end position="276"/>
    </location>
</feature>
<proteinExistence type="evidence at transcript level"/>
<protein>
    <submittedName>
        <fullName evidence="3">Sodium channel and clathrin linker 1</fullName>
    </submittedName>
</protein>
<dbReference type="RefSeq" id="NP_001245093.1">
    <property type="nucleotide sequence ID" value="NM_001258164.1"/>
</dbReference>